<sequence>MGRKFTKISAEAFKSMQINAGLVLNKFDTEGQTAVADADIICATTGGITATCTPNITDLGEDVDNCQKNTVELMEIEDYDCTLAFTALNTSAEVIRMALGAADVAGGKVTPRMTFKTDKTTGDFKTIWFVGDLIGGGYVAVRLDNAISTGGLSLKTTDKGKGNVSVTLTGCVRMGEETVPMEFFVSEDAAA</sequence>
<protein>
    <submittedName>
        <fullName evidence="1">Major tail protein</fullName>
    </submittedName>
</protein>
<proteinExistence type="predicted"/>
<dbReference type="EMBL" id="BK015357">
    <property type="protein sequence ID" value="DAE02980.1"/>
    <property type="molecule type" value="Genomic_DNA"/>
</dbReference>
<evidence type="ECO:0000313" key="1">
    <source>
        <dbReference type="EMBL" id="DAE02980.1"/>
    </source>
</evidence>
<organism evidence="1">
    <name type="scientific">Siphoviridae sp. ct0Ci105</name>
    <dbReference type="NCBI Taxonomy" id="2825292"/>
    <lineage>
        <taxon>Viruses</taxon>
        <taxon>Duplodnaviria</taxon>
        <taxon>Heunggongvirae</taxon>
        <taxon>Uroviricota</taxon>
        <taxon>Caudoviricetes</taxon>
    </lineage>
</organism>
<name>A0A8S5P9U6_9CAUD</name>
<accession>A0A8S5P9U6</accession>
<reference evidence="1" key="1">
    <citation type="journal article" date="2021" name="Proc. Natl. Acad. Sci. U.S.A.">
        <title>A Catalog of Tens of Thousands of Viruses from Human Metagenomes Reveals Hidden Associations with Chronic Diseases.</title>
        <authorList>
            <person name="Tisza M.J."/>
            <person name="Buck C.B."/>
        </authorList>
    </citation>
    <scope>NUCLEOTIDE SEQUENCE</scope>
    <source>
        <strain evidence="1">Ct0Ci105</strain>
    </source>
</reference>